<organism evidence="1 2">
    <name type="scientific">Bosea vestrisii</name>
    <dbReference type="NCBI Taxonomy" id="151416"/>
    <lineage>
        <taxon>Bacteria</taxon>
        <taxon>Pseudomonadati</taxon>
        <taxon>Pseudomonadota</taxon>
        <taxon>Alphaproteobacteria</taxon>
        <taxon>Hyphomicrobiales</taxon>
        <taxon>Boseaceae</taxon>
        <taxon>Bosea</taxon>
    </lineage>
</organism>
<name>A0ABW0H6R2_9HYPH</name>
<keyword evidence="2" id="KW-1185">Reference proteome</keyword>
<gene>
    <name evidence="1" type="ORF">ACFPPC_09835</name>
</gene>
<reference evidence="2" key="1">
    <citation type="journal article" date="2019" name="Int. J. Syst. Evol. Microbiol.">
        <title>The Global Catalogue of Microorganisms (GCM) 10K type strain sequencing project: providing services to taxonomists for standard genome sequencing and annotation.</title>
        <authorList>
            <consortium name="The Broad Institute Genomics Platform"/>
            <consortium name="The Broad Institute Genome Sequencing Center for Infectious Disease"/>
            <person name="Wu L."/>
            <person name="Ma J."/>
        </authorList>
    </citation>
    <scope>NUCLEOTIDE SEQUENCE [LARGE SCALE GENOMIC DNA]</scope>
    <source>
        <strain evidence="2">CGMCC 1.16326</strain>
    </source>
</reference>
<protein>
    <submittedName>
        <fullName evidence="1">YdeI family protein</fullName>
    </submittedName>
</protein>
<accession>A0ABW0H6R2</accession>
<dbReference type="RefSeq" id="WP_377007812.1">
    <property type="nucleotide sequence ID" value="NZ_JBHSLV010000018.1"/>
</dbReference>
<dbReference type="Proteomes" id="UP001596104">
    <property type="component" value="Unassembled WGS sequence"/>
</dbReference>
<proteinExistence type="predicted"/>
<dbReference type="EMBL" id="JBHSLV010000018">
    <property type="protein sequence ID" value="MFC5392932.1"/>
    <property type="molecule type" value="Genomic_DNA"/>
</dbReference>
<evidence type="ECO:0000313" key="1">
    <source>
        <dbReference type="EMBL" id="MFC5392932.1"/>
    </source>
</evidence>
<sequence length="208" mass="23388">MAPVKVDPDKIREFEDPARFYAWLGAHHDRVDEVWIKIHKLSSGLRSITPKEAIDVVLCWGWIDGVKKGLDERSYLQRYTPRGAKSIWSQINVDNVARLIAEGRMTSHGLAQVDAAKAAGRWARAYGAGRNLKIPDDLQAAIDAEPQAKAMLAKLNAQNRFALAFRVHNLKTEAGRRKKIAAFVEMLKRGETIYPQRSRTEGVDSERG</sequence>
<comment type="caution">
    <text evidence="1">The sequence shown here is derived from an EMBL/GenBank/DDBJ whole genome shotgun (WGS) entry which is preliminary data.</text>
</comment>
<dbReference type="Pfam" id="PF13376">
    <property type="entry name" value="OmdA"/>
    <property type="match status" value="1"/>
</dbReference>
<evidence type="ECO:0000313" key="2">
    <source>
        <dbReference type="Proteomes" id="UP001596104"/>
    </source>
</evidence>